<comment type="caution">
    <text evidence="1">The sequence shown here is derived from an EMBL/GenBank/DDBJ whole genome shotgun (WGS) entry which is preliminary data.</text>
</comment>
<protein>
    <submittedName>
        <fullName evidence="1">Uncharacterized protein</fullName>
    </submittedName>
</protein>
<reference evidence="1" key="1">
    <citation type="submission" date="2020-08" db="EMBL/GenBank/DDBJ databases">
        <title>Multicomponent nature underlies the extraordinary mechanical properties of spider dragline silk.</title>
        <authorList>
            <person name="Kono N."/>
            <person name="Nakamura H."/>
            <person name="Mori M."/>
            <person name="Yoshida Y."/>
            <person name="Ohtoshi R."/>
            <person name="Malay A.D."/>
            <person name="Moran D.A.P."/>
            <person name="Tomita M."/>
            <person name="Numata K."/>
            <person name="Arakawa K."/>
        </authorList>
    </citation>
    <scope>NUCLEOTIDE SEQUENCE</scope>
</reference>
<dbReference type="EMBL" id="BMAU01021094">
    <property type="protein sequence ID" value="GFX90298.1"/>
    <property type="molecule type" value="Genomic_DNA"/>
</dbReference>
<name>A0A8X6UWD7_TRICX</name>
<organism evidence="1 2">
    <name type="scientific">Trichonephila clavipes</name>
    <name type="common">Golden silk orbweaver</name>
    <name type="synonym">Nephila clavipes</name>
    <dbReference type="NCBI Taxonomy" id="2585209"/>
    <lineage>
        <taxon>Eukaryota</taxon>
        <taxon>Metazoa</taxon>
        <taxon>Ecdysozoa</taxon>
        <taxon>Arthropoda</taxon>
        <taxon>Chelicerata</taxon>
        <taxon>Arachnida</taxon>
        <taxon>Araneae</taxon>
        <taxon>Araneomorphae</taxon>
        <taxon>Entelegynae</taxon>
        <taxon>Araneoidea</taxon>
        <taxon>Nephilidae</taxon>
        <taxon>Trichonephila</taxon>
    </lineage>
</organism>
<proteinExistence type="predicted"/>
<gene>
    <name evidence="1" type="ORF">TNCV_3848731</name>
</gene>
<keyword evidence="2" id="KW-1185">Reference proteome</keyword>
<evidence type="ECO:0000313" key="2">
    <source>
        <dbReference type="Proteomes" id="UP000887159"/>
    </source>
</evidence>
<accession>A0A8X6UWD7</accession>
<dbReference type="AlphaFoldDB" id="A0A8X6UWD7"/>
<dbReference type="Proteomes" id="UP000887159">
    <property type="component" value="Unassembled WGS sequence"/>
</dbReference>
<evidence type="ECO:0000313" key="1">
    <source>
        <dbReference type="EMBL" id="GFX90298.1"/>
    </source>
</evidence>
<sequence>MPNKKPAKYEIHLRFVSNIVWQGTRLLTRVSGSEFENGEASCSVGEGVMIYSWGRQPMTHGATISGTQHYSTNLSLFEWMELHKFLIDLI</sequence>